<dbReference type="GO" id="GO:0008289">
    <property type="term" value="F:lipid binding"/>
    <property type="evidence" value="ECO:0007669"/>
    <property type="project" value="UniProtKB-KW"/>
</dbReference>
<dbReference type="InterPro" id="IPR022272">
    <property type="entry name" value="Lipocalin_CS"/>
</dbReference>
<organism evidence="2 3">
    <name type="scientific">Batillaria attramentaria</name>
    <dbReference type="NCBI Taxonomy" id="370345"/>
    <lineage>
        <taxon>Eukaryota</taxon>
        <taxon>Metazoa</taxon>
        <taxon>Spiralia</taxon>
        <taxon>Lophotrochozoa</taxon>
        <taxon>Mollusca</taxon>
        <taxon>Gastropoda</taxon>
        <taxon>Caenogastropoda</taxon>
        <taxon>Sorbeoconcha</taxon>
        <taxon>Cerithioidea</taxon>
        <taxon>Batillariidae</taxon>
        <taxon>Batillaria</taxon>
    </lineage>
</organism>
<evidence type="ECO:0000256" key="1">
    <source>
        <dbReference type="SAM" id="SignalP"/>
    </source>
</evidence>
<reference evidence="2 3" key="1">
    <citation type="journal article" date="2023" name="Sci. Data">
        <title>Genome assembly of the Korean intertidal mud-creeper Batillaria attramentaria.</title>
        <authorList>
            <person name="Patra A.K."/>
            <person name="Ho P.T."/>
            <person name="Jun S."/>
            <person name="Lee S.J."/>
            <person name="Kim Y."/>
            <person name="Won Y.J."/>
        </authorList>
    </citation>
    <scope>NUCLEOTIDE SEQUENCE [LARGE SCALE GENOMIC DNA]</scope>
    <source>
        <strain evidence="2">Wonlab-2016</strain>
    </source>
</reference>
<protein>
    <recommendedName>
        <fullName evidence="4">Lipocalin/cytosolic fatty-acid binding domain-containing protein</fullName>
    </recommendedName>
</protein>
<dbReference type="SUPFAM" id="SSF50814">
    <property type="entry name" value="Lipocalins"/>
    <property type="match status" value="1"/>
</dbReference>
<keyword evidence="3" id="KW-1185">Reference proteome</keyword>
<dbReference type="AlphaFoldDB" id="A0ABD0KUI6"/>
<gene>
    <name evidence="2" type="ORF">BaRGS_00017886</name>
</gene>
<feature type="chain" id="PRO_5044867329" description="Lipocalin/cytosolic fatty-acid binding domain-containing protein" evidence="1">
    <location>
        <begin position="20"/>
        <end position="179"/>
    </location>
</feature>
<dbReference type="Proteomes" id="UP001519460">
    <property type="component" value="Unassembled WGS sequence"/>
</dbReference>
<proteinExistence type="predicted"/>
<keyword evidence="1" id="KW-0732">Signal</keyword>
<dbReference type="Gene3D" id="2.40.128.20">
    <property type="match status" value="1"/>
</dbReference>
<accession>A0ABD0KUI6</accession>
<evidence type="ECO:0008006" key="4">
    <source>
        <dbReference type="Google" id="ProtNLM"/>
    </source>
</evidence>
<feature type="signal peptide" evidence="1">
    <location>
        <begin position="1"/>
        <end position="19"/>
    </location>
</feature>
<dbReference type="InterPro" id="IPR012674">
    <property type="entry name" value="Calycin"/>
</dbReference>
<comment type="caution">
    <text evidence="2">The sequence shown here is derived from an EMBL/GenBank/DDBJ whole genome shotgun (WGS) entry which is preliminary data.</text>
</comment>
<evidence type="ECO:0000313" key="3">
    <source>
        <dbReference type="Proteomes" id="UP001519460"/>
    </source>
</evidence>
<evidence type="ECO:0000313" key="2">
    <source>
        <dbReference type="EMBL" id="KAK7490830.1"/>
    </source>
</evidence>
<sequence>MARSLLYLVVLVAVGIVQGGPGKLNCGPNIPANTNFNFDDIKGDWHYLYLATDSSAPNGKSAYISIGDSTIYECSTNADGTHFSVQGSYTTDSTAGVMTFTGMGLTLKYYVLAVDKTSILASYREGISGGYELVIFTRPPPAVPDFDKVKAALEAFCGASAGDTTSYTSFVVDNSAKCP</sequence>
<name>A0ABD0KUI6_9CAEN</name>
<dbReference type="PROSITE" id="PS00213">
    <property type="entry name" value="LIPOCALIN"/>
    <property type="match status" value="1"/>
</dbReference>
<dbReference type="EMBL" id="JACVVK020000122">
    <property type="protein sequence ID" value="KAK7490830.1"/>
    <property type="molecule type" value="Genomic_DNA"/>
</dbReference>